<name>A0ABW2SND6_9ACTO</name>
<comment type="subcellular location">
    <subcellularLocation>
        <location evidence="1 7">Cell membrane</location>
        <topology evidence="1 7">Multi-pass membrane protein</topology>
    </subcellularLocation>
</comment>
<dbReference type="CDD" id="cd06261">
    <property type="entry name" value="TM_PBP2"/>
    <property type="match status" value="1"/>
</dbReference>
<accession>A0ABW2SND6</accession>
<organism evidence="9 10">
    <name type="scientific">Schaalia naturae</name>
    <dbReference type="NCBI Taxonomy" id="635203"/>
    <lineage>
        <taxon>Bacteria</taxon>
        <taxon>Bacillati</taxon>
        <taxon>Actinomycetota</taxon>
        <taxon>Actinomycetes</taxon>
        <taxon>Actinomycetales</taxon>
        <taxon>Actinomycetaceae</taxon>
        <taxon>Schaalia</taxon>
    </lineage>
</organism>
<evidence type="ECO:0000256" key="6">
    <source>
        <dbReference type="ARBA" id="ARBA00023136"/>
    </source>
</evidence>
<evidence type="ECO:0000313" key="10">
    <source>
        <dbReference type="Proteomes" id="UP001596527"/>
    </source>
</evidence>
<keyword evidence="6 7" id="KW-0472">Membrane</keyword>
<keyword evidence="5 7" id="KW-1133">Transmembrane helix</keyword>
<reference evidence="10" key="1">
    <citation type="journal article" date="2019" name="Int. J. Syst. Evol. Microbiol.">
        <title>The Global Catalogue of Microorganisms (GCM) 10K type strain sequencing project: providing services to taxonomists for standard genome sequencing and annotation.</title>
        <authorList>
            <consortium name="The Broad Institute Genomics Platform"/>
            <consortium name="The Broad Institute Genome Sequencing Center for Infectious Disease"/>
            <person name="Wu L."/>
            <person name="Ma J."/>
        </authorList>
    </citation>
    <scope>NUCLEOTIDE SEQUENCE [LARGE SCALE GENOMIC DNA]</scope>
    <source>
        <strain evidence="10">CCUG 56698</strain>
    </source>
</reference>
<keyword evidence="10" id="KW-1185">Reference proteome</keyword>
<dbReference type="RefSeq" id="WP_380975148.1">
    <property type="nucleotide sequence ID" value="NZ_JBHTEF010000001.1"/>
</dbReference>
<feature type="transmembrane region" description="Helical" evidence="7">
    <location>
        <begin position="277"/>
        <end position="299"/>
    </location>
</feature>
<evidence type="ECO:0000256" key="3">
    <source>
        <dbReference type="ARBA" id="ARBA00022475"/>
    </source>
</evidence>
<dbReference type="PROSITE" id="PS50928">
    <property type="entry name" value="ABC_TM1"/>
    <property type="match status" value="1"/>
</dbReference>
<dbReference type="InterPro" id="IPR000515">
    <property type="entry name" value="MetI-like"/>
</dbReference>
<dbReference type="SUPFAM" id="SSF161098">
    <property type="entry name" value="MetI-like"/>
    <property type="match status" value="1"/>
</dbReference>
<protein>
    <submittedName>
        <fullName evidence="9">Carbohydrate ABC transporter permease</fullName>
    </submittedName>
</protein>
<comment type="caution">
    <text evidence="9">The sequence shown here is derived from an EMBL/GenBank/DDBJ whole genome shotgun (WGS) entry which is preliminary data.</text>
</comment>
<proteinExistence type="inferred from homology"/>
<evidence type="ECO:0000256" key="1">
    <source>
        <dbReference type="ARBA" id="ARBA00004651"/>
    </source>
</evidence>
<evidence type="ECO:0000259" key="8">
    <source>
        <dbReference type="PROSITE" id="PS50928"/>
    </source>
</evidence>
<feature type="domain" description="ABC transmembrane type-1" evidence="8">
    <location>
        <begin position="84"/>
        <end position="296"/>
    </location>
</feature>
<evidence type="ECO:0000313" key="9">
    <source>
        <dbReference type="EMBL" id="MFC7581657.1"/>
    </source>
</evidence>
<dbReference type="PANTHER" id="PTHR30193">
    <property type="entry name" value="ABC TRANSPORTER PERMEASE PROTEIN"/>
    <property type="match status" value="1"/>
</dbReference>
<keyword evidence="2 7" id="KW-0813">Transport</keyword>
<dbReference type="InterPro" id="IPR035906">
    <property type="entry name" value="MetI-like_sf"/>
</dbReference>
<dbReference type="PANTHER" id="PTHR30193:SF37">
    <property type="entry name" value="INNER MEMBRANE ABC TRANSPORTER PERMEASE PROTEIN YCJO"/>
    <property type="match status" value="1"/>
</dbReference>
<keyword evidence="4 7" id="KW-0812">Transmembrane</keyword>
<dbReference type="EMBL" id="JBHTEF010000001">
    <property type="protein sequence ID" value="MFC7581657.1"/>
    <property type="molecule type" value="Genomic_DNA"/>
</dbReference>
<evidence type="ECO:0000256" key="4">
    <source>
        <dbReference type="ARBA" id="ARBA00022692"/>
    </source>
</evidence>
<feature type="transmembrane region" description="Helical" evidence="7">
    <location>
        <begin position="168"/>
        <end position="193"/>
    </location>
</feature>
<evidence type="ECO:0000256" key="2">
    <source>
        <dbReference type="ARBA" id="ARBA00022448"/>
    </source>
</evidence>
<gene>
    <name evidence="9" type="ORF">ACFQWG_10675</name>
</gene>
<dbReference type="Proteomes" id="UP001596527">
    <property type="component" value="Unassembled WGS sequence"/>
</dbReference>
<comment type="similarity">
    <text evidence="7">Belongs to the binding-protein-dependent transport system permease family.</text>
</comment>
<dbReference type="InterPro" id="IPR051393">
    <property type="entry name" value="ABC_transporter_permease"/>
</dbReference>
<feature type="transmembrane region" description="Helical" evidence="7">
    <location>
        <begin position="25"/>
        <end position="55"/>
    </location>
</feature>
<evidence type="ECO:0000256" key="5">
    <source>
        <dbReference type="ARBA" id="ARBA00022989"/>
    </source>
</evidence>
<feature type="transmembrane region" description="Helical" evidence="7">
    <location>
        <begin position="214"/>
        <end position="236"/>
    </location>
</feature>
<keyword evidence="3" id="KW-1003">Cell membrane</keyword>
<dbReference type="Pfam" id="PF00528">
    <property type="entry name" value="BPD_transp_1"/>
    <property type="match status" value="1"/>
</dbReference>
<evidence type="ECO:0000256" key="7">
    <source>
        <dbReference type="RuleBase" id="RU363032"/>
    </source>
</evidence>
<feature type="transmembrane region" description="Helical" evidence="7">
    <location>
        <begin position="88"/>
        <end position="109"/>
    </location>
</feature>
<dbReference type="Gene3D" id="1.10.3720.10">
    <property type="entry name" value="MetI-like"/>
    <property type="match status" value="1"/>
</dbReference>
<sequence>MDAAASRRAELPANGTPRWKVRDRWWAAFFLAPQGLGIALFTVLPFAFSLVLAFYDWNGLGPMEFVGFDNLRAQLTDPLFGRAVLNTLLIALVTVPVGLFLAIVVSVMLNALRRRTLYMVMFFAPVVTSSVAVALIWQQLLRSDGLLSTVVAKVFHVAAPDWLNDPRLALLALCAVTIWSSLGLNVVIFQAGLQNISASVVEAAEIDGAGKVRAFFSVILPMLSPTIFFQSVIAFISSLQTFDLVFVLVKNAGPDNATRTIVYHIYDLGFRKMELGLSSAASIVLLLLSAVITLVQFGFEKRFVHYEN</sequence>
<feature type="transmembrane region" description="Helical" evidence="7">
    <location>
        <begin position="116"/>
        <end position="137"/>
    </location>
</feature>